<evidence type="ECO:0000313" key="2">
    <source>
        <dbReference type="EMBL" id="GAA2037418.1"/>
    </source>
</evidence>
<keyword evidence="2" id="KW-0378">Hydrolase</keyword>
<dbReference type="PANTHER" id="PTHR43798:SF33">
    <property type="entry name" value="HYDROLASE, PUTATIVE (AFU_ORTHOLOGUE AFUA_2G14860)-RELATED"/>
    <property type="match status" value="1"/>
</dbReference>
<reference evidence="3" key="1">
    <citation type="journal article" date="2019" name="Int. J. Syst. Evol. Microbiol.">
        <title>The Global Catalogue of Microorganisms (GCM) 10K type strain sequencing project: providing services to taxonomists for standard genome sequencing and annotation.</title>
        <authorList>
            <consortium name="The Broad Institute Genomics Platform"/>
            <consortium name="The Broad Institute Genome Sequencing Center for Infectious Disease"/>
            <person name="Wu L."/>
            <person name="Ma J."/>
        </authorList>
    </citation>
    <scope>NUCLEOTIDE SEQUENCE [LARGE SCALE GENOMIC DNA]</scope>
    <source>
        <strain evidence="3">JCM 16014</strain>
    </source>
</reference>
<protein>
    <submittedName>
        <fullName evidence="2">Alpha/beta hydrolase</fullName>
    </submittedName>
</protein>
<dbReference type="PRINTS" id="PR00111">
    <property type="entry name" value="ABHYDROLASE"/>
</dbReference>
<name>A0ABP5FZP2_9ACTN</name>
<gene>
    <name evidence="2" type="ORF">GCM10009839_43310</name>
</gene>
<dbReference type="SUPFAM" id="SSF53474">
    <property type="entry name" value="alpha/beta-Hydrolases"/>
    <property type="match status" value="1"/>
</dbReference>
<dbReference type="Pfam" id="PF12697">
    <property type="entry name" value="Abhydrolase_6"/>
    <property type="match status" value="1"/>
</dbReference>
<proteinExistence type="predicted"/>
<dbReference type="InterPro" id="IPR029058">
    <property type="entry name" value="AB_hydrolase_fold"/>
</dbReference>
<keyword evidence="3" id="KW-1185">Reference proteome</keyword>
<dbReference type="EMBL" id="BAAAQN010000025">
    <property type="protein sequence ID" value="GAA2037418.1"/>
    <property type="molecule type" value="Genomic_DNA"/>
</dbReference>
<comment type="caution">
    <text evidence="2">The sequence shown here is derived from an EMBL/GenBank/DDBJ whole genome shotgun (WGS) entry which is preliminary data.</text>
</comment>
<dbReference type="InterPro" id="IPR000073">
    <property type="entry name" value="AB_hydrolase_1"/>
</dbReference>
<organism evidence="2 3">
    <name type="scientific">Catenulispora yoronensis</name>
    <dbReference type="NCBI Taxonomy" id="450799"/>
    <lineage>
        <taxon>Bacteria</taxon>
        <taxon>Bacillati</taxon>
        <taxon>Actinomycetota</taxon>
        <taxon>Actinomycetes</taxon>
        <taxon>Catenulisporales</taxon>
        <taxon>Catenulisporaceae</taxon>
        <taxon>Catenulispora</taxon>
    </lineage>
</organism>
<accession>A0ABP5FZP2</accession>
<dbReference type="Gene3D" id="3.40.50.1820">
    <property type="entry name" value="alpha/beta hydrolase"/>
    <property type="match status" value="1"/>
</dbReference>
<feature type="domain" description="AB hydrolase-1" evidence="1">
    <location>
        <begin position="33"/>
        <end position="286"/>
    </location>
</feature>
<dbReference type="RefSeq" id="WP_344667453.1">
    <property type="nucleotide sequence ID" value="NZ_BAAAQN010000025.1"/>
</dbReference>
<sequence length="299" mass="31195">MPTGRETLTVEVDGHTITALAAGSDPAAAKPLVVALHGGTYTARYFDVAGSADGSFLDTAAAHGYRVIAFDRPGYGGSTPLPPEQNTFGRHAELLSAAISQVASYEGAVRVFLVGHSIGGMIALMVAAAQPGFGLIGVSATGMGSVIPPGGAAEALGSLPADLTVDLPYDERDKVMFGPAQTWNEQARVQAHASYAPTPVRELIQAPAWPREQLPGLAPRVRVPLHNMLAEHDALWDSSADNVASFAALFTAAPFVQAGVARSTGHSIDHHRLGHALHLRQLAFAQECAQWAEQGGSAR</sequence>
<dbReference type="GO" id="GO:0016787">
    <property type="term" value="F:hydrolase activity"/>
    <property type="evidence" value="ECO:0007669"/>
    <property type="project" value="UniProtKB-KW"/>
</dbReference>
<evidence type="ECO:0000313" key="3">
    <source>
        <dbReference type="Proteomes" id="UP001500751"/>
    </source>
</evidence>
<dbReference type="PANTHER" id="PTHR43798">
    <property type="entry name" value="MONOACYLGLYCEROL LIPASE"/>
    <property type="match status" value="1"/>
</dbReference>
<dbReference type="Proteomes" id="UP001500751">
    <property type="component" value="Unassembled WGS sequence"/>
</dbReference>
<dbReference type="InterPro" id="IPR050266">
    <property type="entry name" value="AB_hydrolase_sf"/>
</dbReference>
<evidence type="ECO:0000259" key="1">
    <source>
        <dbReference type="Pfam" id="PF12697"/>
    </source>
</evidence>